<organism evidence="2 3">
    <name type="scientific">Streptomyces johnsoniae</name>
    <dbReference type="NCBI Taxonomy" id="3075532"/>
    <lineage>
        <taxon>Bacteria</taxon>
        <taxon>Bacillati</taxon>
        <taxon>Actinomycetota</taxon>
        <taxon>Actinomycetes</taxon>
        <taxon>Kitasatosporales</taxon>
        <taxon>Streptomycetaceae</taxon>
        <taxon>Streptomyces</taxon>
    </lineage>
</organism>
<reference evidence="3" key="1">
    <citation type="submission" date="2023-07" db="EMBL/GenBank/DDBJ databases">
        <title>30 novel species of actinomycetes from the DSMZ collection.</title>
        <authorList>
            <person name="Nouioui I."/>
        </authorList>
    </citation>
    <scope>NUCLEOTIDE SEQUENCE [LARGE SCALE GENOMIC DNA]</scope>
    <source>
        <strain evidence="3">DSM 41886</strain>
    </source>
</reference>
<feature type="compositionally biased region" description="Acidic residues" evidence="1">
    <location>
        <begin position="472"/>
        <end position="482"/>
    </location>
</feature>
<protein>
    <recommendedName>
        <fullName evidence="4">CRISPR-associated protein Cst1</fullName>
    </recommendedName>
</protein>
<evidence type="ECO:0000256" key="1">
    <source>
        <dbReference type="SAM" id="MobiDB-lite"/>
    </source>
</evidence>
<proteinExistence type="predicted"/>
<evidence type="ECO:0008006" key="4">
    <source>
        <dbReference type="Google" id="ProtNLM"/>
    </source>
</evidence>
<evidence type="ECO:0000313" key="2">
    <source>
        <dbReference type="EMBL" id="MDT0446834.1"/>
    </source>
</evidence>
<evidence type="ECO:0000313" key="3">
    <source>
        <dbReference type="Proteomes" id="UP001183615"/>
    </source>
</evidence>
<comment type="caution">
    <text evidence="2">The sequence shown here is derived from an EMBL/GenBank/DDBJ whole genome shotgun (WGS) entry which is preliminary data.</text>
</comment>
<dbReference type="Proteomes" id="UP001183615">
    <property type="component" value="Unassembled WGS sequence"/>
</dbReference>
<accession>A0ABU2SG23</accession>
<feature type="region of interest" description="Disordered" evidence="1">
    <location>
        <begin position="447"/>
        <end position="482"/>
    </location>
</feature>
<sequence length="482" mass="53635">MSATETVTVAAFAPLSMTSHPLQRAGAWAVAVLAGRSVPREVTAGDLDTVAERLVRDASTAAVADKDASVYDWWKVLYALYPNAAATHSKRSKDRAVLAGAIAELFVPDRGTDAQRYPCTFCGTPSSVVWTKMNLPMFDTNKALNTLPPGVPGWPVCRGCRVAAWALPYGAWVTAGSATVFSCAVEDAERRFAERNVLRARRLMQLGFSKLPAGARPELVVVHALRHARVELSATTLWSFKNDNQEPWLRVSRTRRAVPRFLALVEGNAPLRRGWRRLELGLTRRDEKGALVACGPDEAARLLFEPEDGRSRSLLRELHRMLLNPRRPMSPQHRNDMSRLAFTYAEEVLDMEPDLKPVATMVADWIEHGDGSPRGRWAEFETAHLHAYKLGLVLTLAKRRLFFAGRHVAAGPDDWRPFIQRRPRSWEHRMLLGIAVVSMLQERGVSVHGASADPEEEEHTEHLLSQAPFGTDQDDYDGMDAA</sequence>
<gene>
    <name evidence="2" type="ORF">RM779_30190</name>
</gene>
<name>A0ABU2SG23_9ACTN</name>
<keyword evidence="3" id="KW-1185">Reference proteome</keyword>
<dbReference type="EMBL" id="JAVREV010000022">
    <property type="protein sequence ID" value="MDT0446834.1"/>
    <property type="molecule type" value="Genomic_DNA"/>
</dbReference>
<dbReference type="RefSeq" id="WP_311620975.1">
    <property type="nucleotide sequence ID" value="NZ_JAVREV010000022.1"/>
</dbReference>